<evidence type="ECO:0000313" key="3">
    <source>
        <dbReference type="EMBL" id="KRR20876.1"/>
    </source>
</evidence>
<proteinExistence type="predicted"/>
<dbReference type="RefSeq" id="WP_057860313.1">
    <property type="nucleotide sequence ID" value="NZ_LLYB01000085.1"/>
</dbReference>
<keyword evidence="2" id="KW-0456">Lyase</keyword>
<gene>
    <name evidence="3" type="ORF">CQ14_26490</name>
</gene>
<dbReference type="InterPro" id="IPR036568">
    <property type="entry name" value="GGCT-like_sf"/>
</dbReference>
<dbReference type="InterPro" id="IPR006840">
    <property type="entry name" value="ChaC"/>
</dbReference>
<dbReference type="Pfam" id="PF04752">
    <property type="entry name" value="ChaC"/>
    <property type="match status" value="1"/>
</dbReference>
<name>A0A0R3MM55_9BRAD</name>
<organism evidence="3 4">
    <name type="scientific">Bradyrhizobium lablabi</name>
    <dbReference type="NCBI Taxonomy" id="722472"/>
    <lineage>
        <taxon>Bacteria</taxon>
        <taxon>Pseudomonadati</taxon>
        <taxon>Pseudomonadota</taxon>
        <taxon>Alphaproteobacteria</taxon>
        <taxon>Hyphomicrobiales</taxon>
        <taxon>Nitrobacteraceae</taxon>
        <taxon>Bradyrhizobium</taxon>
    </lineage>
</organism>
<dbReference type="OrthoDB" id="9795692at2"/>
<accession>A0A0R3MM55</accession>
<evidence type="ECO:0000256" key="2">
    <source>
        <dbReference type="ARBA" id="ARBA00023239"/>
    </source>
</evidence>
<dbReference type="InterPro" id="IPR013024">
    <property type="entry name" value="GGCT-like"/>
</dbReference>
<evidence type="ECO:0000256" key="1">
    <source>
        <dbReference type="ARBA" id="ARBA00012344"/>
    </source>
</evidence>
<dbReference type="AlphaFoldDB" id="A0A0R3MM55"/>
<dbReference type="GO" id="GO:0006751">
    <property type="term" value="P:glutathione catabolic process"/>
    <property type="evidence" value="ECO:0007669"/>
    <property type="project" value="InterPro"/>
</dbReference>
<dbReference type="GO" id="GO:0005737">
    <property type="term" value="C:cytoplasm"/>
    <property type="evidence" value="ECO:0007669"/>
    <property type="project" value="TreeGrafter"/>
</dbReference>
<dbReference type="EMBL" id="LLYB01000085">
    <property type="protein sequence ID" value="KRR20876.1"/>
    <property type="molecule type" value="Genomic_DNA"/>
</dbReference>
<dbReference type="CDD" id="cd06661">
    <property type="entry name" value="GGCT_like"/>
    <property type="match status" value="1"/>
</dbReference>
<reference evidence="3 4" key="1">
    <citation type="submission" date="2014-03" db="EMBL/GenBank/DDBJ databases">
        <title>Bradyrhizobium valentinum sp. nov., isolated from effective nodules of Lupinus mariae-josephae, a lupine endemic of basic-lime soils in Eastern Spain.</title>
        <authorList>
            <person name="Duran D."/>
            <person name="Rey L."/>
            <person name="Navarro A."/>
            <person name="Busquets A."/>
            <person name="Imperial J."/>
            <person name="Ruiz-Argueso T."/>
        </authorList>
    </citation>
    <scope>NUCLEOTIDE SEQUENCE [LARGE SCALE GENOMIC DNA]</scope>
    <source>
        <strain evidence="3 4">CCBAU 23086</strain>
    </source>
</reference>
<dbReference type="GO" id="GO:0061928">
    <property type="term" value="F:glutathione specific gamma-glutamylcyclotransferase activity"/>
    <property type="evidence" value="ECO:0007669"/>
    <property type="project" value="UniProtKB-EC"/>
</dbReference>
<dbReference type="PANTHER" id="PTHR12192:SF2">
    <property type="entry name" value="GLUTATHIONE-SPECIFIC GAMMA-GLUTAMYLCYCLOTRANSFERASE 2"/>
    <property type="match status" value="1"/>
</dbReference>
<protein>
    <recommendedName>
        <fullName evidence="1">glutathione-specific gamma-glutamylcyclotransferase</fullName>
        <ecNumber evidence="1">4.3.2.7</ecNumber>
    </recommendedName>
</protein>
<evidence type="ECO:0000313" key="4">
    <source>
        <dbReference type="Proteomes" id="UP000051660"/>
    </source>
</evidence>
<dbReference type="EC" id="4.3.2.7" evidence="1"/>
<sequence length="243" mass="26962">MTADAFIHLPDLRTRVTHPEESLLRLTPEMFAMWEQRARAAGWPVSWRLPDEVIEASRLSVLGDHPDGDDLWIYCYGSLMWDPGFHFAEVRLADVEGYQRRFTLKINLGRGSHDYPALMLSLEPGEGCCRGLAFRIAADSVHAESAILWRREMLRGGYAPGMVPMQTPQGPITALAFVSNRAHASYVGELPLAETAAMIASGRGVLGTNREYLVQLATQLQALGIEDPYVEQLHARMDAGLTA</sequence>
<dbReference type="STRING" id="722472.SAMN05444321_1030"/>
<dbReference type="Gene3D" id="3.10.490.10">
    <property type="entry name" value="Gamma-glutamyl cyclotransferase-like"/>
    <property type="match status" value="1"/>
</dbReference>
<comment type="caution">
    <text evidence="3">The sequence shown here is derived from an EMBL/GenBank/DDBJ whole genome shotgun (WGS) entry which is preliminary data.</text>
</comment>
<dbReference type="Proteomes" id="UP000051660">
    <property type="component" value="Unassembled WGS sequence"/>
</dbReference>
<dbReference type="SUPFAM" id="SSF110857">
    <property type="entry name" value="Gamma-glutamyl cyclotransferase-like"/>
    <property type="match status" value="1"/>
</dbReference>
<dbReference type="PANTHER" id="PTHR12192">
    <property type="entry name" value="CATION TRANSPORT PROTEIN CHAC-RELATED"/>
    <property type="match status" value="1"/>
</dbReference>